<organism evidence="3 4">
    <name type="scientific">Ligilactobacillus ruminis DPC 6832</name>
    <dbReference type="NCBI Taxonomy" id="1402208"/>
    <lineage>
        <taxon>Bacteria</taxon>
        <taxon>Bacillati</taxon>
        <taxon>Bacillota</taxon>
        <taxon>Bacilli</taxon>
        <taxon>Lactobacillales</taxon>
        <taxon>Lactobacillaceae</taxon>
        <taxon>Ligilactobacillus</taxon>
    </lineage>
</organism>
<dbReference type="AlphaFoldDB" id="A0A837DW79"/>
<protein>
    <submittedName>
        <fullName evidence="3">Transposase family protein A</fullName>
    </submittedName>
</protein>
<dbReference type="Gene3D" id="3.30.70.1290">
    <property type="entry name" value="Transposase IS200-like"/>
    <property type="match status" value="1"/>
</dbReference>
<evidence type="ECO:0000259" key="2">
    <source>
        <dbReference type="SMART" id="SM01321"/>
    </source>
</evidence>
<dbReference type="PANTHER" id="PTHR33360:SF2">
    <property type="entry name" value="TRANSPOSASE FOR INSERTION SEQUENCE ELEMENT IS200"/>
    <property type="match status" value="1"/>
</dbReference>
<proteinExistence type="predicted"/>
<evidence type="ECO:0000256" key="1">
    <source>
        <dbReference type="SAM" id="Phobius"/>
    </source>
</evidence>
<feature type="domain" description="Transposase IS200-like" evidence="2">
    <location>
        <begin position="21"/>
        <end position="140"/>
    </location>
</feature>
<evidence type="ECO:0000313" key="3">
    <source>
        <dbReference type="EMBL" id="KIC05141.1"/>
    </source>
</evidence>
<dbReference type="Pfam" id="PF01797">
    <property type="entry name" value="Y1_Tnp"/>
    <property type="match status" value="1"/>
</dbReference>
<sequence>MIRLMTMQKHSSELNYAGSSVYSLRYHLILVTKYRRDVLIADIKTELEELLKSMTEQFSGKIIEINIMPDHVHMLIDASPKHSISSMMKGYKGVSARMLFMHHPEIKEKLCGGHLWQPSYFACTVSERSEDMIREYIGIGVIVPQIWALLMFRYWQALGLFVLYWPELALYAYARKEYGKRLEIKEKVVIVLSVLAGIEIISMAFF</sequence>
<dbReference type="GO" id="GO:0006313">
    <property type="term" value="P:DNA transposition"/>
    <property type="evidence" value="ECO:0007669"/>
    <property type="project" value="InterPro"/>
</dbReference>
<keyword evidence="1" id="KW-1133">Transmembrane helix</keyword>
<dbReference type="EMBL" id="AWYA01000059">
    <property type="protein sequence ID" value="KIC05141.1"/>
    <property type="molecule type" value="Genomic_DNA"/>
</dbReference>
<keyword evidence="1" id="KW-0812">Transmembrane</keyword>
<accession>A0A837DW79</accession>
<dbReference type="InterPro" id="IPR036515">
    <property type="entry name" value="Transposase_17_sf"/>
</dbReference>
<name>A0A837DW79_9LACO</name>
<dbReference type="GO" id="GO:0004803">
    <property type="term" value="F:transposase activity"/>
    <property type="evidence" value="ECO:0007669"/>
    <property type="project" value="InterPro"/>
</dbReference>
<dbReference type="NCBIfam" id="NF033573">
    <property type="entry name" value="transpos_IS200"/>
    <property type="match status" value="1"/>
</dbReference>
<dbReference type="Proteomes" id="UP000031011">
    <property type="component" value="Unassembled WGS sequence"/>
</dbReference>
<keyword evidence="1" id="KW-0472">Membrane</keyword>
<feature type="transmembrane region" description="Helical" evidence="1">
    <location>
        <begin position="158"/>
        <end position="174"/>
    </location>
</feature>
<gene>
    <name evidence="3" type="ORF">LRN_1215</name>
</gene>
<feature type="transmembrane region" description="Helical" evidence="1">
    <location>
        <begin position="186"/>
        <end position="205"/>
    </location>
</feature>
<dbReference type="GO" id="GO:0003677">
    <property type="term" value="F:DNA binding"/>
    <property type="evidence" value="ECO:0007669"/>
    <property type="project" value="InterPro"/>
</dbReference>
<evidence type="ECO:0000313" key="4">
    <source>
        <dbReference type="Proteomes" id="UP000031011"/>
    </source>
</evidence>
<comment type="caution">
    <text evidence="3">The sequence shown here is derived from an EMBL/GenBank/DDBJ whole genome shotgun (WGS) entry which is preliminary data.</text>
</comment>
<dbReference type="SMART" id="SM01321">
    <property type="entry name" value="Y1_Tnp"/>
    <property type="match status" value="1"/>
</dbReference>
<reference evidence="3 4" key="1">
    <citation type="journal article" date="2015" name="BMC Microbiol.">
        <title>Lactobacillus ruminis strains cluster according to their mammalian gut source.</title>
        <authorList>
            <person name="O' Donnell M.M."/>
            <person name="Harris H.M."/>
            <person name="Lynch D.B."/>
            <person name="Ross R.P."/>
            <person name="O'Toole P.W."/>
        </authorList>
    </citation>
    <scope>NUCLEOTIDE SEQUENCE [LARGE SCALE GENOMIC DNA]</scope>
    <source>
        <strain evidence="3 4">DPC 6832</strain>
    </source>
</reference>
<dbReference type="PANTHER" id="PTHR33360">
    <property type="entry name" value="TRANSPOSASE FOR INSERTION SEQUENCE ELEMENT IS200"/>
    <property type="match status" value="1"/>
</dbReference>
<dbReference type="InterPro" id="IPR002686">
    <property type="entry name" value="Transposase_17"/>
</dbReference>
<dbReference type="SUPFAM" id="SSF143422">
    <property type="entry name" value="Transposase IS200-like"/>
    <property type="match status" value="1"/>
</dbReference>